<organism evidence="1 2">
    <name type="scientific">Aspergillus indologenus CBS 114.80</name>
    <dbReference type="NCBI Taxonomy" id="1450541"/>
    <lineage>
        <taxon>Eukaryota</taxon>
        <taxon>Fungi</taxon>
        <taxon>Dikarya</taxon>
        <taxon>Ascomycota</taxon>
        <taxon>Pezizomycotina</taxon>
        <taxon>Eurotiomycetes</taxon>
        <taxon>Eurotiomycetidae</taxon>
        <taxon>Eurotiales</taxon>
        <taxon>Aspergillaceae</taxon>
        <taxon>Aspergillus</taxon>
        <taxon>Aspergillus subgen. Circumdati</taxon>
    </lineage>
</organism>
<dbReference type="Proteomes" id="UP000248817">
    <property type="component" value="Unassembled WGS sequence"/>
</dbReference>
<gene>
    <name evidence="1" type="ORF">BP00DRAFT_352593</name>
</gene>
<feature type="non-terminal residue" evidence="1">
    <location>
        <position position="1"/>
    </location>
</feature>
<accession>A0A2V5HVG9</accession>
<evidence type="ECO:0000313" key="2">
    <source>
        <dbReference type="Proteomes" id="UP000248817"/>
    </source>
</evidence>
<protein>
    <submittedName>
        <fullName evidence="1">Uncharacterized protein</fullName>
    </submittedName>
</protein>
<dbReference type="EMBL" id="KZ825561">
    <property type="protein sequence ID" value="PYI27821.1"/>
    <property type="molecule type" value="Genomic_DNA"/>
</dbReference>
<reference evidence="1 2" key="1">
    <citation type="submission" date="2018-02" db="EMBL/GenBank/DDBJ databases">
        <title>The genomes of Aspergillus section Nigri reveals drivers in fungal speciation.</title>
        <authorList>
            <consortium name="DOE Joint Genome Institute"/>
            <person name="Vesth T.C."/>
            <person name="Nybo J."/>
            <person name="Theobald S."/>
            <person name="Brandl J."/>
            <person name="Frisvad J.C."/>
            <person name="Nielsen K.F."/>
            <person name="Lyhne E.K."/>
            <person name="Kogle M.E."/>
            <person name="Kuo A."/>
            <person name="Riley R."/>
            <person name="Clum A."/>
            <person name="Nolan M."/>
            <person name="Lipzen A."/>
            <person name="Salamov A."/>
            <person name="Henrissat B."/>
            <person name="Wiebenga A."/>
            <person name="De vries R.P."/>
            <person name="Grigoriev I.V."/>
            <person name="Mortensen U.H."/>
            <person name="Andersen M.R."/>
            <person name="Baker S.E."/>
        </authorList>
    </citation>
    <scope>NUCLEOTIDE SEQUENCE [LARGE SCALE GENOMIC DNA]</scope>
    <source>
        <strain evidence="1 2">CBS 114.80</strain>
    </source>
</reference>
<keyword evidence="2" id="KW-1185">Reference proteome</keyword>
<dbReference type="AlphaFoldDB" id="A0A2V5HVG9"/>
<name>A0A2V5HVG9_9EURO</name>
<evidence type="ECO:0000313" key="1">
    <source>
        <dbReference type="EMBL" id="PYI27821.1"/>
    </source>
</evidence>
<sequence>AHTTTGCGKQGFPSAQPYLSHTPGANPFCCMFLLTLNPIPFYWSDKANAAPFTSSSTSPLPTASSPSFKAHLARSFLYVQFSFWSDSVMYWVLYAGVGRKFRLAMPERDLSTEG</sequence>
<proteinExistence type="predicted"/>